<accession>A0A9P1N0H6</accession>
<protein>
    <submittedName>
        <fullName evidence="2">Uncharacterized protein</fullName>
    </submittedName>
</protein>
<evidence type="ECO:0000256" key="1">
    <source>
        <dbReference type="SAM" id="SignalP"/>
    </source>
</evidence>
<keyword evidence="3" id="KW-1185">Reference proteome</keyword>
<name>A0A9P1N0H6_9PELO</name>
<evidence type="ECO:0000313" key="2">
    <source>
        <dbReference type="EMBL" id="CAI5443425.1"/>
    </source>
</evidence>
<comment type="caution">
    <text evidence="2">The sequence shown here is derived from an EMBL/GenBank/DDBJ whole genome shotgun (WGS) entry which is preliminary data.</text>
</comment>
<feature type="chain" id="PRO_5040260137" evidence="1">
    <location>
        <begin position="20"/>
        <end position="178"/>
    </location>
</feature>
<dbReference type="Proteomes" id="UP001152747">
    <property type="component" value="Unassembled WGS sequence"/>
</dbReference>
<feature type="signal peptide" evidence="1">
    <location>
        <begin position="1"/>
        <end position="19"/>
    </location>
</feature>
<evidence type="ECO:0000313" key="3">
    <source>
        <dbReference type="Proteomes" id="UP001152747"/>
    </source>
</evidence>
<sequence>MRFLLFVLLFSTSLQLVSSLTALQEAGKGFWISFVKHLSQRNPEIFHRDFQVKIGDRNFNYNQFAKVIREESDKEVQKMRDLYKDMLTYSHYQWEQEFKNFDVKVAGEGLIDFKGPGLTALLKHTRDIEGDYKVIQMVMPMTITLSIADIKLDIAHVKLGITYINLTIAHIILHLYYY</sequence>
<proteinExistence type="predicted"/>
<keyword evidence="1" id="KW-0732">Signal</keyword>
<dbReference type="EMBL" id="CANHGI010000002">
    <property type="protein sequence ID" value="CAI5443425.1"/>
    <property type="molecule type" value="Genomic_DNA"/>
</dbReference>
<gene>
    <name evidence="2" type="ORF">CAMP_LOCUS6062</name>
</gene>
<reference evidence="2" key="1">
    <citation type="submission" date="2022-11" db="EMBL/GenBank/DDBJ databases">
        <authorList>
            <person name="Kikuchi T."/>
        </authorList>
    </citation>
    <scope>NUCLEOTIDE SEQUENCE</scope>
    <source>
        <strain evidence="2">PS1010</strain>
    </source>
</reference>
<organism evidence="2 3">
    <name type="scientific">Caenorhabditis angaria</name>
    <dbReference type="NCBI Taxonomy" id="860376"/>
    <lineage>
        <taxon>Eukaryota</taxon>
        <taxon>Metazoa</taxon>
        <taxon>Ecdysozoa</taxon>
        <taxon>Nematoda</taxon>
        <taxon>Chromadorea</taxon>
        <taxon>Rhabditida</taxon>
        <taxon>Rhabditina</taxon>
        <taxon>Rhabditomorpha</taxon>
        <taxon>Rhabditoidea</taxon>
        <taxon>Rhabditidae</taxon>
        <taxon>Peloderinae</taxon>
        <taxon>Caenorhabditis</taxon>
    </lineage>
</organism>
<dbReference type="AlphaFoldDB" id="A0A9P1N0H6"/>